<feature type="compositionally biased region" description="Basic and acidic residues" evidence="11">
    <location>
        <begin position="137"/>
        <end position="150"/>
    </location>
</feature>
<feature type="region of interest" description="Disordered" evidence="11">
    <location>
        <begin position="116"/>
        <end position="166"/>
    </location>
</feature>
<comment type="subcellular location">
    <subcellularLocation>
        <location evidence="1">Nucleus</location>
    </subcellularLocation>
</comment>
<reference evidence="13" key="1">
    <citation type="submission" date="2025-08" db="UniProtKB">
        <authorList>
            <consortium name="RefSeq"/>
        </authorList>
    </citation>
    <scope>IDENTIFICATION</scope>
</reference>
<dbReference type="PROSITE" id="PS51802">
    <property type="entry name" value="ZF_CCHHC"/>
    <property type="match status" value="4"/>
</dbReference>
<feature type="region of interest" description="Disordered" evidence="11">
    <location>
        <begin position="476"/>
        <end position="602"/>
    </location>
</feature>
<feature type="region of interest" description="Disordered" evidence="11">
    <location>
        <begin position="642"/>
        <end position="690"/>
    </location>
</feature>
<dbReference type="GO" id="GO:0007399">
    <property type="term" value="P:nervous system development"/>
    <property type="evidence" value="ECO:0007669"/>
    <property type="project" value="UniProtKB-KW"/>
</dbReference>
<feature type="compositionally biased region" description="Low complexity" evidence="11">
    <location>
        <begin position="524"/>
        <end position="540"/>
    </location>
</feature>
<feature type="region of interest" description="Disordered" evidence="11">
    <location>
        <begin position="17"/>
        <end position="61"/>
    </location>
</feature>
<evidence type="ECO:0000256" key="11">
    <source>
        <dbReference type="SAM" id="MobiDB-lite"/>
    </source>
</evidence>
<dbReference type="GeneID" id="113504627"/>
<keyword evidence="7" id="KW-0805">Transcription regulation</keyword>
<dbReference type="GO" id="GO:0005634">
    <property type="term" value="C:nucleus"/>
    <property type="evidence" value="ECO:0007669"/>
    <property type="project" value="UniProtKB-SubCell"/>
</dbReference>
<evidence type="ECO:0000256" key="9">
    <source>
        <dbReference type="ARBA" id="ARBA00023242"/>
    </source>
</evidence>
<keyword evidence="4" id="KW-0677">Repeat</keyword>
<feature type="region of interest" description="Disordered" evidence="11">
    <location>
        <begin position="812"/>
        <end position="850"/>
    </location>
</feature>
<keyword evidence="6" id="KW-0862">Zinc</keyword>
<accession>A0A7E5WQ28</accession>
<dbReference type="Proteomes" id="UP000322000">
    <property type="component" value="Chromosome 22"/>
</dbReference>
<gene>
    <name evidence="13" type="primary">LOC113504627</name>
</gene>
<dbReference type="Pfam" id="PF01530">
    <property type="entry name" value="zf-C2HC"/>
    <property type="match status" value="4"/>
</dbReference>
<evidence type="ECO:0000313" key="12">
    <source>
        <dbReference type="Proteomes" id="UP000322000"/>
    </source>
</evidence>
<keyword evidence="5" id="KW-0863">Zinc-finger</keyword>
<dbReference type="RefSeq" id="XP_026742833.1">
    <property type="nucleotide sequence ID" value="XM_026887032.1"/>
</dbReference>
<feature type="compositionally biased region" description="Basic and acidic residues" evidence="11">
    <location>
        <begin position="541"/>
        <end position="580"/>
    </location>
</feature>
<evidence type="ECO:0000256" key="6">
    <source>
        <dbReference type="ARBA" id="ARBA00022833"/>
    </source>
</evidence>
<organism evidence="12 13">
    <name type="scientific">Trichoplusia ni</name>
    <name type="common">Cabbage looper</name>
    <dbReference type="NCBI Taxonomy" id="7111"/>
    <lineage>
        <taxon>Eukaryota</taxon>
        <taxon>Metazoa</taxon>
        <taxon>Ecdysozoa</taxon>
        <taxon>Arthropoda</taxon>
        <taxon>Hexapoda</taxon>
        <taxon>Insecta</taxon>
        <taxon>Pterygota</taxon>
        <taxon>Neoptera</taxon>
        <taxon>Endopterygota</taxon>
        <taxon>Lepidoptera</taxon>
        <taxon>Glossata</taxon>
        <taxon>Ditrysia</taxon>
        <taxon>Noctuoidea</taxon>
        <taxon>Noctuidae</taxon>
        <taxon>Plusiinae</taxon>
        <taxon>Trichoplusia</taxon>
    </lineage>
</organism>
<evidence type="ECO:0000256" key="7">
    <source>
        <dbReference type="ARBA" id="ARBA00023015"/>
    </source>
</evidence>
<feature type="compositionally biased region" description="Polar residues" evidence="11">
    <location>
        <begin position="812"/>
        <end position="821"/>
    </location>
</feature>
<evidence type="ECO:0000256" key="1">
    <source>
        <dbReference type="ARBA" id="ARBA00004123"/>
    </source>
</evidence>
<evidence type="ECO:0000256" key="5">
    <source>
        <dbReference type="ARBA" id="ARBA00022771"/>
    </source>
</evidence>
<keyword evidence="8" id="KW-0804">Transcription</keyword>
<evidence type="ECO:0000256" key="8">
    <source>
        <dbReference type="ARBA" id="ARBA00023163"/>
    </source>
</evidence>
<dbReference type="KEGG" id="tnl:113504627"/>
<keyword evidence="12" id="KW-1185">Reference proteome</keyword>
<dbReference type="GO" id="GO:0000978">
    <property type="term" value="F:RNA polymerase II cis-regulatory region sequence-specific DNA binding"/>
    <property type="evidence" value="ECO:0007669"/>
    <property type="project" value="TreeGrafter"/>
</dbReference>
<dbReference type="SUPFAM" id="SSF103637">
    <property type="entry name" value="CCHHC domain"/>
    <property type="match status" value="4"/>
</dbReference>
<feature type="compositionally biased region" description="Basic and acidic residues" evidence="11">
    <location>
        <begin position="591"/>
        <end position="602"/>
    </location>
</feature>
<dbReference type="GO" id="GO:0008270">
    <property type="term" value="F:zinc ion binding"/>
    <property type="evidence" value="ECO:0007669"/>
    <property type="project" value="UniProtKB-KW"/>
</dbReference>
<dbReference type="InterPro" id="IPR002515">
    <property type="entry name" value="Znf_C2H2C"/>
</dbReference>
<dbReference type="InterPro" id="IPR036060">
    <property type="entry name" value="Znf_C2H2C_sf"/>
</dbReference>
<dbReference type="FunFam" id="4.10.320.30:FF:000001">
    <property type="entry name" value="Myelin transcription factor 1-like, a"/>
    <property type="match status" value="4"/>
</dbReference>
<dbReference type="GO" id="GO:0000981">
    <property type="term" value="F:DNA-binding transcription factor activity, RNA polymerase II-specific"/>
    <property type="evidence" value="ECO:0007669"/>
    <property type="project" value="TreeGrafter"/>
</dbReference>
<dbReference type="PANTHER" id="PTHR10816">
    <property type="entry name" value="MYELIN TRANSCRIPTION FACTOR 1-RELATED"/>
    <property type="match status" value="1"/>
</dbReference>
<protein>
    <submittedName>
        <fullName evidence="13">Myelin transcription factor 1 isoform X1</fullName>
    </submittedName>
</protein>
<keyword evidence="3" id="KW-0479">Metal-binding</keyword>
<evidence type="ECO:0000256" key="2">
    <source>
        <dbReference type="ARBA" id="ARBA00010194"/>
    </source>
</evidence>
<feature type="compositionally biased region" description="Low complexity" evidence="11">
    <location>
        <begin position="497"/>
        <end position="510"/>
    </location>
</feature>
<evidence type="ECO:0000313" key="13">
    <source>
        <dbReference type="RefSeq" id="XP_026742833.1"/>
    </source>
</evidence>
<feature type="coiled-coil region" evidence="10">
    <location>
        <begin position="955"/>
        <end position="1017"/>
    </location>
</feature>
<dbReference type="PANTHER" id="PTHR10816:SF15">
    <property type="entry name" value="MYELIN TRANSCRIPTION FACTOR 1-LIKE PROTEIN"/>
    <property type="match status" value="1"/>
</dbReference>
<name>A0A7E5WQ28_TRINI</name>
<dbReference type="Gene3D" id="4.10.320.30">
    <property type="match status" value="4"/>
</dbReference>
<feature type="region of interest" description="Disordered" evidence="11">
    <location>
        <begin position="353"/>
        <end position="376"/>
    </location>
</feature>
<feature type="compositionally biased region" description="Pro residues" evidence="11">
    <location>
        <begin position="21"/>
        <end position="33"/>
    </location>
</feature>
<comment type="similarity">
    <text evidence="2">Belongs to the MYT1 family.</text>
</comment>
<feature type="region of interest" description="Disordered" evidence="11">
    <location>
        <begin position="1037"/>
        <end position="1056"/>
    </location>
</feature>
<feature type="region of interest" description="Disordered" evidence="11">
    <location>
        <begin position="397"/>
        <end position="425"/>
    </location>
</feature>
<feature type="compositionally biased region" description="Basic and acidic residues" evidence="11">
    <location>
        <begin position="49"/>
        <end position="61"/>
    </location>
</feature>
<dbReference type="AlphaFoldDB" id="A0A7E5WQ28"/>
<evidence type="ECO:0000256" key="4">
    <source>
        <dbReference type="ARBA" id="ARBA00022737"/>
    </source>
</evidence>
<keyword evidence="10" id="KW-0175">Coiled coil</keyword>
<keyword evidence="9" id="KW-0539">Nucleus</keyword>
<proteinExistence type="inferred from homology"/>
<evidence type="ECO:0000256" key="3">
    <source>
        <dbReference type="ARBA" id="ARBA00022723"/>
    </source>
</evidence>
<evidence type="ECO:0000256" key="10">
    <source>
        <dbReference type="SAM" id="Coils"/>
    </source>
</evidence>
<sequence>MSRKSRQGYSIRHLLQLPNAPRSPPSVPHPPAPCIKASLRHRIPSPSDQDARDYNGDDDANKNEFEVQITHKLFRPSTSKPTAPLTAQASLSQINKRRLEFGVDVETFRNNERRLERISSEGSMDEEELHGKRRRRLLDDERREEPDIRRRPVPMHRPQPMRQPEVDDETLIRETQAALRSLSGNWGAREQPTHCTEENEDANGFENLFDDKRSEKLPSSPSQSSDVSHKSFTMRLHNEHLNGITDHDDKRNLITIEIEKCDDYDRHSRNSNHYEAPNFDELVDSSSNELEIDMSDRCDDRYDEDIKPKRKGEMVSVNKQSLYNAYKAATAALPYSTQSAFKPPAEVKHRLHNTSLPSEPFGGYSNDHDKREHKGSKQYTVLQPAGAGSRAATVLQEARTVPSAQPARDSRPLNALSPPSREGNKCPTPGCNGQGHVTGLYTHHRSLSGCPRKDKVTPEILALHETILKCPTPGCNGRGHVSSNRSTHRSLSGCPTAAARKAAARSQRARPSGTHLPSVSHPIQSSIVSQESIASSSGSVSREREASPRSPAVKREAELLVPKREAAEPERDSPAMETRHAGYGAPPDQRSPYERPPDDHVRSYSQMNEARYGYESRCYEGAPAFERYDPAQCPQRPYGWEEERYHDPHLPTPMKTDQSEQETSSGPIYPSRGFPGGVSYSRESTPDSGGSHPYLEAYHRDTAGYGGVSPHPVAGYGLAQPDYAAAAAAAGYGGYQYQCGAYPPPPAYPPHAPPYSPPCYMPPPHAPHDKPKDSSLFMCSLSGCPRADRSQLQPHSQELKCPTPGCDGSGHVTGNYSSHRSLSGCPRANKPKSKPRDGQDSEPLSASGCPIANRNKMRVLESGGTVEQHKAAVAAAASAIKFDGVNCPTPGCDGSGHINGSFLTHRSLSGCPVAGAATPTPQPKKPKYPDDITPLYPKPYSGMEMNMQTGNSEDLMTLEQEITELQRENARVESQMMRLKSDINAMETHLSHGDRENQTLIQRNNNLNEYYESLRNNVITLLEHVRIPGGGTVPVTAAGGPAGAPPPPGPGEKPAHDNFDSYLTKLQTLCSPDGYCPDENRPIYETVKNALQDFTVLPTPI</sequence>